<feature type="transmembrane region" description="Helical" evidence="1">
    <location>
        <begin position="46"/>
        <end position="66"/>
    </location>
</feature>
<keyword evidence="1" id="KW-1133">Transmembrane helix</keyword>
<keyword evidence="1" id="KW-0812">Transmembrane</keyword>
<name>A0ABQ6KZD7_ASPOZ</name>
<comment type="caution">
    <text evidence="2">The sequence shown here is derived from an EMBL/GenBank/DDBJ whole genome shotgun (WGS) entry which is preliminary data.</text>
</comment>
<evidence type="ECO:0000256" key="1">
    <source>
        <dbReference type="SAM" id="Phobius"/>
    </source>
</evidence>
<reference evidence="2" key="1">
    <citation type="submission" date="2023-04" db="EMBL/GenBank/DDBJ databases">
        <title>Aspergillus oryzae var. brunneus NBRC 4377.</title>
        <authorList>
            <person name="Ichikawa N."/>
            <person name="Sato H."/>
            <person name="Tonouchi N."/>
        </authorList>
    </citation>
    <scope>NUCLEOTIDE SEQUENCE</scope>
    <source>
        <strain evidence="2">NBRC 4377</strain>
    </source>
</reference>
<gene>
    <name evidence="2" type="ORF">Aory05_000662000</name>
</gene>
<dbReference type="EMBL" id="BSYB01000025">
    <property type="protein sequence ID" value="GMG47910.1"/>
    <property type="molecule type" value="Genomic_DNA"/>
</dbReference>
<accession>A0ABQ6KZD7</accession>
<evidence type="ECO:0000313" key="3">
    <source>
        <dbReference type="Proteomes" id="UP001165189"/>
    </source>
</evidence>
<protein>
    <submittedName>
        <fullName evidence="2">Unnamed protein product</fullName>
    </submittedName>
</protein>
<proteinExistence type="predicted"/>
<dbReference type="Proteomes" id="UP001165189">
    <property type="component" value="Unassembled WGS sequence"/>
</dbReference>
<sequence length="78" mass="8425">MSTYSERSADIMPMGNPSQSCDNYTAVQQAVSSLDGPEEERGKVQVLAIMVALCVRSLLLLHVILLSSTDWVADTPAL</sequence>
<evidence type="ECO:0000313" key="2">
    <source>
        <dbReference type="EMBL" id="GMG47910.1"/>
    </source>
</evidence>
<keyword evidence="1" id="KW-0472">Membrane</keyword>
<keyword evidence="3" id="KW-1185">Reference proteome</keyword>
<organism evidence="2 3">
    <name type="scientific">Aspergillus oryzae var. brunneus</name>
    <dbReference type="NCBI Taxonomy" id="332754"/>
    <lineage>
        <taxon>Eukaryota</taxon>
        <taxon>Fungi</taxon>
        <taxon>Dikarya</taxon>
        <taxon>Ascomycota</taxon>
        <taxon>Pezizomycotina</taxon>
        <taxon>Eurotiomycetes</taxon>
        <taxon>Eurotiomycetidae</taxon>
        <taxon>Eurotiales</taxon>
        <taxon>Aspergillaceae</taxon>
        <taxon>Aspergillus</taxon>
        <taxon>Aspergillus subgen. Circumdati</taxon>
    </lineage>
</organism>